<dbReference type="AlphaFoldDB" id="A0A848GHZ3"/>
<dbReference type="PANTHER" id="PTHR36836:SF1">
    <property type="entry name" value="COLANIC ACID BIOSYNTHESIS PROTEIN WCAK"/>
    <property type="match status" value="1"/>
</dbReference>
<keyword evidence="1" id="KW-1133">Transmembrane helix</keyword>
<dbReference type="Pfam" id="PF04230">
    <property type="entry name" value="PS_pyruv_trans"/>
    <property type="match status" value="1"/>
</dbReference>
<organism evidence="3 4">
    <name type="scientific">Zoogloea dura</name>
    <dbReference type="NCBI Taxonomy" id="2728840"/>
    <lineage>
        <taxon>Bacteria</taxon>
        <taxon>Pseudomonadati</taxon>
        <taxon>Pseudomonadota</taxon>
        <taxon>Betaproteobacteria</taxon>
        <taxon>Rhodocyclales</taxon>
        <taxon>Zoogloeaceae</taxon>
        <taxon>Zoogloea</taxon>
    </lineage>
</organism>
<feature type="domain" description="Polysaccharide pyruvyl transferase" evidence="2">
    <location>
        <begin position="14"/>
        <end position="301"/>
    </location>
</feature>
<dbReference type="EMBL" id="JABBGA010000052">
    <property type="protein sequence ID" value="NML29121.1"/>
    <property type="molecule type" value="Genomic_DNA"/>
</dbReference>
<keyword evidence="4" id="KW-1185">Reference proteome</keyword>
<sequence>MKKKIVLVGYYGSNIGDVAMLVAFIRVFRELGVECVVYSYADNAGSSYVDVEAVDVKSIKDGGRLRGLVSFLRDCLSADAVAWGGGTCFMDEGGEGGVKYFALARILGVKVMYLGVGVGKALKRKTHLMTRLASAISTVIYVRDERSKDYFQEKGGRGRVLLGPDPVYGLRTWLLNTSKSQALVKGLGRYLLVSYRCLDEFVNEETALQYLKECSSAISQAVAQGGFDHVVLMDADSSVDAKDSRFIQREISGAVNVTYLSNMNFSEQISLISAARAVLTGRLHVGVMSHMLSVPFALLNYAPKNRAFLNAVSCDIASLEYSDLSKVDLPLLFDMVEARMKEVSPSIVGDMESGFVRVLREALV</sequence>
<keyword evidence="1" id="KW-0472">Membrane</keyword>
<dbReference type="Proteomes" id="UP000580043">
    <property type="component" value="Unassembled WGS sequence"/>
</dbReference>
<feature type="transmembrane region" description="Helical" evidence="1">
    <location>
        <begin position="7"/>
        <end position="28"/>
    </location>
</feature>
<evidence type="ECO:0000313" key="4">
    <source>
        <dbReference type="Proteomes" id="UP000580043"/>
    </source>
</evidence>
<accession>A0A848GHZ3</accession>
<reference evidence="3 4" key="1">
    <citation type="submission" date="2020-04" db="EMBL/GenBank/DDBJ databases">
        <title>Zoogloea sp. G-4-1-14 isolated from soil.</title>
        <authorList>
            <person name="Dahal R.H."/>
        </authorList>
    </citation>
    <scope>NUCLEOTIDE SEQUENCE [LARGE SCALE GENOMIC DNA]</scope>
    <source>
        <strain evidence="3 4">G-4-1-14</strain>
    </source>
</reference>
<dbReference type="RefSeq" id="WP_169148612.1">
    <property type="nucleotide sequence ID" value="NZ_JABBGA010000052.1"/>
</dbReference>
<protein>
    <recommendedName>
        <fullName evidence="2">Polysaccharide pyruvyl transferase domain-containing protein</fullName>
    </recommendedName>
</protein>
<dbReference type="PANTHER" id="PTHR36836">
    <property type="entry name" value="COLANIC ACID BIOSYNTHESIS PROTEIN WCAK"/>
    <property type="match status" value="1"/>
</dbReference>
<keyword evidence="1" id="KW-0812">Transmembrane</keyword>
<name>A0A848GHZ3_9RHOO</name>
<evidence type="ECO:0000259" key="2">
    <source>
        <dbReference type="Pfam" id="PF04230"/>
    </source>
</evidence>
<comment type="caution">
    <text evidence="3">The sequence shown here is derived from an EMBL/GenBank/DDBJ whole genome shotgun (WGS) entry which is preliminary data.</text>
</comment>
<gene>
    <name evidence="3" type="ORF">HHL15_25590</name>
</gene>
<proteinExistence type="predicted"/>
<evidence type="ECO:0000313" key="3">
    <source>
        <dbReference type="EMBL" id="NML29121.1"/>
    </source>
</evidence>
<dbReference type="InterPro" id="IPR007345">
    <property type="entry name" value="Polysacch_pyruvyl_Trfase"/>
</dbReference>
<evidence type="ECO:0000256" key="1">
    <source>
        <dbReference type="SAM" id="Phobius"/>
    </source>
</evidence>